<accession>A0A2C6KEQ2</accession>
<dbReference type="RefSeq" id="XP_067916862.1">
    <property type="nucleotide sequence ID" value="XM_068071164.1"/>
</dbReference>
<keyword evidence="1" id="KW-0812">Transmembrane</keyword>
<sequence>MSMYVKSVVCVSIYECIFLELQREDVRFSMKQTKDSHSRICTYRKERKVFFFFLSLSLSPFSLFLSFFLSPFSLCFDRFSLCVKFLRLFRHVGFGLCVSRWSRSYLFAAV</sequence>
<name>A0A2C6KEQ2_9APIC</name>
<evidence type="ECO:0000256" key="1">
    <source>
        <dbReference type="SAM" id="Phobius"/>
    </source>
</evidence>
<gene>
    <name evidence="2" type="ORF">CSUI_011063</name>
</gene>
<feature type="transmembrane region" description="Helical" evidence="1">
    <location>
        <begin position="49"/>
        <end position="69"/>
    </location>
</feature>
<evidence type="ECO:0000313" key="2">
    <source>
        <dbReference type="EMBL" id="PHJ15128.1"/>
    </source>
</evidence>
<protein>
    <recommendedName>
        <fullName evidence="4">Transmembrane protein</fullName>
    </recommendedName>
</protein>
<dbReference type="VEuPathDB" id="ToxoDB:CSUI_011063"/>
<dbReference type="EMBL" id="MIGC01009465">
    <property type="protein sequence ID" value="PHJ15128.1"/>
    <property type="molecule type" value="Genomic_DNA"/>
</dbReference>
<evidence type="ECO:0008006" key="4">
    <source>
        <dbReference type="Google" id="ProtNLM"/>
    </source>
</evidence>
<organism evidence="2 3">
    <name type="scientific">Cystoisospora suis</name>
    <dbReference type="NCBI Taxonomy" id="483139"/>
    <lineage>
        <taxon>Eukaryota</taxon>
        <taxon>Sar</taxon>
        <taxon>Alveolata</taxon>
        <taxon>Apicomplexa</taxon>
        <taxon>Conoidasida</taxon>
        <taxon>Coccidia</taxon>
        <taxon>Eucoccidiorida</taxon>
        <taxon>Eimeriorina</taxon>
        <taxon>Sarcocystidae</taxon>
        <taxon>Cystoisospora</taxon>
    </lineage>
</organism>
<dbReference type="Proteomes" id="UP000221165">
    <property type="component" value="Unassembled WGS sequence"/>
</dbReference>
<comment type="caution">
    <text evidence="2">The sequence shown here is derived from an EMBL/GenBank/DDBJ whole genome shotgun (WGS) entry which is preliminary data.</text>
</comment>
<dbReference type="GeneID" id="94434375"/>
<keyword evidence="1" id="KW-0472">Membrane</keyword>
<dbReference type="AlphaFoldDB" id="A0A2C6KEQ2"/>
<evidence type="ECO:0000313" key="3">
    <source>
        <dbReference type="Proteomes" id="UP000221165"/>
    </source>
</evidence>
<keyword evidence="3" id="KW-1185">Reference proteome</keyword>
<keyword evidence="1" id="KW-1133">Transmembrane helix</keyword>
<proteinExistence type="predicted"/>
<reference evidence="2 3" key="1">
    <citation type="journal article" date="2017" name="Int. J. Parasitol.">
        <title>The genome of the protozoan parasite Cystoisospora suis and a reverse vaccinology approach to identify vaccine candidates.</title>
        <authorList>
            <person name="Palmieri N."/>
            <person name="Shrestha A."/>
            <person name="Ruttkowski B."/>
            <person name="Beck T."/>
            <person name="Vogl C."/>
            <person name="Tomley F."/>
            <person name="Blake D.P."/>
            <person name="Joachim A."/>
        </authorList>
    </citation>
    <scope>NUCLEOTIDE SEQUENCE [LARGE SCALE GENOMIC DNA]</scope>
    <source>
        <strain evidence="2 3">Wien I</strain>
    </source>
</reference>